<feature type="transmembrane region" description="Helical" evidence="1">
    <location>
        <begin position="54"/>
        <end position="77"/>
    </location>
</feature>
<dbReference type="Proteomes" id="UP000181728">
    <property type="component" value="Unassembled WGS sequence"/>
</dbReference>
<evidence type="ECO:0000313" key="4">
    <source>
        <dbReference type="EMBL" id="VDB97565.1"/>
    </source>
</evidence>
<reference evidence="2" key="3">
    <citation type="submission" date="2019-10" db="EMBL/GenBank/DDBJ databases">
        <title>Malate fermentation in French cider.</title>
        <authorList>
            <person name="Cousin F.J."/>
            <person name="Medina Fernandez S."/>
            <person name="Misery B."/>
            <person name="Laplace J.-M."/>
            <person name="Cretenet M."/>
        </authorList>
    </citation>
    <scope>NUCLEOTIDE SEQUENCE</scope>
    <source>
        <strain evidence="2">UCMA15129</strain>
    </source>
</reference>
<dbReference type="PANTHER" id="PTHR37309">
    <property type="entry name" value="SLR0284 PROTEIN"/>
    <property type="match status" value="1"/>
</dbReference>
<dbReference type="PANTHER" id="PTHR37309:SF1">
    <property type="entry name" value="SLR0284 PROTEIN"/>
    <property type="match status" value="1"/>
</dbReference>
<dbReference type="RefSeq" id="WP_002817238.1">
    <property type="nucleotide sequence ID" value="NZ_CP014324.1"/>
</dbReference>
<name>A0A483BBP0_OENOE</name>
<dbReference type="OMA" id="NALMFWA"/>
<dbReference type="GeneID" id="75065384"/>
<accession>A0A483BBP0</accession>
<evidence type="ECO:0000313" key="3">
    <source>
        <dbReference type="EMBL" id="OIM21766.1"/>
    </source>
</evidence>
<keyword evidence="1" id="KW-0472">Membrane</keyword>
<dbReference type="Proteomes" id="UP001281024">
    <property type="component" value="Unassembled WGS sequence"/>
</dbReference>
<gene>
    <name evidence="3" type="ORF">ATX59_02660</name>
    <name evidence="2" type="ORF">GA838_07070</name>
    <name evidence="4" type="ORF">OENI_0531</name>
</gene>
<proteinExistence type="predicted"/>
<reference evidence="3 5" key="1">
    <citation type="journal article" date="2016" name="BMC Genomics">
        <title>Consensus pan-genome assembly of the specialised wine bacterium Oenococcus oeni.</title>
        <authorList>
            <person name="Sternes P.R."/>
            <person name="Borneman A.R."/>
        </authorList>
    </citation>
    <scope>NUCLEOTIDE SEQUENCE [LARGE SCALE GENOMIC DNA]</scope>
    <source>
        <strain evidence="3 5">AWRIB661</strain>
    </source>
</reference>
<dbReference type="EMBL" id="LR031358">
    <property type="protein sequence ID" value="VDB97565.1"/>
    <property type="molecule type" value="Genomic_DNA"/>
</dbReference>
<dbReference type="InterPro" id="IPR007165">
    <property type="entry name" value="Phage_holin_4_2"/>
</dbReference>
<reference evidence="4 6" key="2">
    <citation type="submission" date="2018-08" db="EMBL/GenBank/DDBJ databases">
        <authorList>
            <person name="Lorentzen P. G. S. M."/>
        </authorList>
    </citation>
    <scope>NUCLEOTIDE SEQUENCE [LARGE SCALE GENOMIC DNA]</scope>
    <source>
        <strain evidence="4 6">CRBO_1381</strain>
    </source>
</reference>
<keyword evidence="1" id="KW-1133">Transmembrane helix</keyword>
<dbReference type="Pfam" id="PF04020">
    <property type="entry name" value="Phage_holin_4_2"/>
    <property type="match status" value="1"/>
</dbReference>
<protein>
    <submittedName>
        <fullName evidence="4">Integral phage holin-like membrane protein</fullName>
    </submittedName>
    <submittedName>
        <fullName evidence="2">Phage holin family protein</fullName>
    </submittedName>
</protein>
<organism evidence="2 7">
    <name type="scientific">Oenococcus oeni</name>
    <name type="common">Leuconostoc oenos</name>
    <dbReference type="NCBI Taxonomy" id="1247"/>
    <lineage>
        <taxon>Bacteria</taxon>
        <taxon>Bacillati</taxon>
        <taxon>Bacillota</taxon>
        <taxon>Bacilli</taxon>
        <taxon>Lactobacillales</taxon>
        <taxon>Lactobacillaceae</taxon>
        <taxon>Oenococcus</taxon>
    </lineage>
</organism>
<dbReference type="Proteomes" id="UP000294726">
    <property type="component" value="Chromosome"/>
</dbReference>
<dbReference type="EMBL" id="MLOK01000026">
    <property type="protein sequence ID" value="OIM21766.1"/>
    <property type="molecule type" value="Genomic_DNA"/>
</dbReference>
<evidence type="ECO:0000313" key="2">
    <source>
        <dbReference type="EMBL" id="MDV7715501.1"/>
    </source>
</evidence>
<feature type="transmembrane region" description="Helical" evidence="1">
    <location>
        <begin position="30"/>
        <end position="47"/>
    </location>
</feature>
<evidence type="ECO:0000313" key="7">
    <source>
        <dbReference type="Proteomes" id="UP001281024"/>
    </source>
</evidence>
<evidence type="ECO:0000256" key="1">
    <source>
        <dbReference type="SAM" id="Phobius"/>
    </source>
</evidence>
<evidence type="ECO:0000313" key="6">
    <source>
        <dbReference type="Proteomes" id="UP000294726"/>
    </source>
</evidence>
<evidence type="ECO:0000313" key="5">
    <source>
        <dbReference type="Proteomes" id="UP000181728"/>
    </source>
</evidence>
<sequence length="114" mass="12799">MSFLYKLVVNTLVFVVFHYLFPYGLTVKDWTSAFVAAVVLALLNTFLKPLLHIISFPITFITLGLFSIVINMIVLAVDASLVSGITIHGWGWVFILSLVFSFTQSLITSTERIR</sequence>
<keyword evidence="1" id="KW-0812">Transmembrane</keyword>
<dbReference type="AlphaFoldDB" id="A0A483BBP0"/>
<feature type="transmembrane region" description="Helical" evidence="1">
    <location>
        <begin position="89"/>
        <end position="107"/>
    </location>
</feature>
<feature type="transmembrane region" description="Helical" evidence="1">
    <location>
        <begin position="7"/>
        <end position="24"/>
    </location>
</feature>
<dbReference type="EMBL" id="WERV01000005">
    <property type="protein sequence ID" value="MDV7715501.1"/>
    <property type="molecule type" value="Genomic_DNA"/>
</dbReference>